<keyword evidence="1" id="KW-0812">Transmembrane</keyword>
<evidence type="ECO:0000313" key="3">
    <source>
        <dbReference type="Proteomes" id="UP000199354"/>
    </source>
</evidence>
<sequence length="92" mass="10397">MESNWSELSEQELTQKLKKLKTNKIIDAALVGFTIGIVVYAATTKGFGFFTFFPLILTYVIVRNSKSNKALEQAIQKELDTRTVKQPAQDEL</sequence>
<dbReference type="EMBL" id="FMVF01000005">
    <property type="protein sequence ID" value="SCY40911.1"/>
    <property type="molecule type" value="Genomic_DNA"/>
</dbReference>
<protein>
    <recommendedName>
        <fullName evidence="4">FUSC family protein</fullName>
    </recommendedName>
</protein>
<dbReference type="Proteomes" id="UP000199354">
    <property type="component" value="Unassembled WGS sequence"/>
</dbReference>
<keyword evidence="1" id="KW-1133">Transmembrane helix</keyword>
<feature type="transmembrane region" description="Helical" evidence="1">
    <location>
        <begin position="25"/>
        <end position="41"/>
    </location>
</feature>
<dbReference type="AlphaFoldDB" id="A0A1G5FP05"/>
<evidence type="ECO:0000313" key="2">
    <source>
        <dbReference type="EMBL" id="SCY40911.1"/>
    </source>
</evidence>
<dbReference type="RefSeq" id="WP_091141533.1">
    <property type="nucleotide sequence ID" value="NZ_FMVF01000005.1"/>
</dbReference>
<keyword evidence="3" id="KW-1185">Reference proteome</keyword>
<gene>
    <name evidence="2" type="ORF">SAMN02927903_01354</name>
</gene>
<dbReference type="OrthoDB" id="713928at2"/>
<accession>A0A1G5FP05</accession>
<evidence type="ECO:0008006" key="4">
    <source>
        <dbReference type="Google" id="ProtNLM"/>
    </source>
</evidence>
<reference evidence="2 3" key="1">
    <citation type="submission" date="2016-10" db="EMBL/GenBank/DDBJ databases">
        <authorList>
            <person name="de Groot N.N."/>
        </authorList>
    </citation>
    <scope>NUCLEOTIDE SEQUENCE [LARGE SCALE GENOMIC DNA]</scope>
    <source>
        <strain evidence="2 3">CGMCC 1.7031</strain>
    </source>
</reference>
<keyword evidence="1" id="KW-0472">Membrane</keyword>
<dbReference type="STRING" id="490189.SAMN02927903_01354"/>
<evidence type="ECO:0000256" key="1">
    <source>
        <dbReference type="SAM" id="Phobius"/>
    </source>
</evidence>
<name>A0A1G5FP05_9FLAO</name>
<proteinExistence type="predicted"/>
<organism evidence="2 3">
    <name type="scientific">Flavobacterium caeni</name>
    <dbReference type="NCBI Taxonomy" id="490189"/>
    <lineage>
        <taxon>Bacteria</taxon>
        <taxon>Pseudomonadati</taxon>
        <taxon>Bacteroidota</taxon>
        <taxon>Flavobacteriia</taxon>
        <taxon>Flavobacteriales</taxon>
        <taxon>Flavobacteriaceae</taxon>
        <taxon>Flavobacterium</taxon>
    </lineage>
</organism>